<reference evidence="6" key="1">
    <citation type="journal article" date="2019" name="Int. J. Syst. Evol. Microbiol.">
        <title>The Global Catalogue of Microorganisms (GCM) 10K type strain sequencing project: providing services to taxonomists for standard genome sequencing and annotation.</title>
        <authorList>
            <consortium name="The Broad Institute Genomics Platform"/>
            <consortium name="The Broad Institute Genome Sequencing Center for Infectious Disease"/>
            <person name="Wu L."/>
            <person name="Ma J."/>
        </authorList>
    </citation>
    <scope>NUCLEOTIDE SEQUENCE [LARGE SCALE GENOMIC DNA]</scope>
    <source>
        <strain evidence="6">KCTC 42964</strain>
    </source>
</reference>
<evidence type="ECO:0000256" key="1">
    <source>
        <dbReference type="ARBA" id="ARBA00006484"/>
    </source>
</evidence>
<evidence type="ECO:0000259" key="4">
    <source>
        <dbReference type="SMART" id="SM00822"/>
    </source>
</evidence>
<dbReference type="Gene3D" id="3.40.50.720">
    <property type="entry name" value="NAD(P)-binding Rossmann-like Domain"/>
    <property type="match status" value="1"/>
</dbReference>
<evidence type="ECO:0000313" key="5">
    <source>
        <dbReference type="EMBL" id="MFC3229330.1"/>
    </source>
</evidence>
<dbReference type="SMART" id="SM00822">
    <property type="entry name" value="PKS_KR"/>
    <property type="match status" value="1"/>
</dbReference>
<dbReference type="PRINTS" id="PR00080">
    <property type="entry name" value="SDRFAMILY"/>
</dbReference>
<dbReference type="Proteomes" id="UP001595528">
    <property type="component" value="Unassembled WGS sequence"/>
</dbReference>
<dbReference type="InterPro" id="IPR020904">
    <property type="entry name" value="Sc_DH/Rdtase_CS"/>
</dbReference>
<evidence type="ECO:0000256" key="2">
    <source>
        <dbReference type="ARBA" id="ARBA00023002"/>
    </source>
</evidence>
<gene>
    <name evidence="5" type="ORF">ACFOGJ_18935</name>
</gene>
<dbReference type="Pfam" id="PF00106">
    <property type="entry name" value="adh_short"/>
    <property type="match status" value="1"/>
</dbReference>
<dbReference type="EMBL" id="JBHRTR010000031">
    <property type="protein sequence ID" value="MFC3229330.1"/>
    <property type="molecule type" value="Genomic_DNA"/>
</dbReference>
<dbReference type="InterPro" id="IPR036291">
    <property type="entry name" value="NAD(P)-bd_dom_sf"/>
</dbReference>
<proteinExistence type="inferred from homology"/>
<comment type="caution">
    <text evidence="5">The sequence shown here is derived from an EMBL/GenBank/DDBJ whole genome shotgun (WGS) entry which is preliminary data.</text>
</comment>
<dbReference type="InterPro" id="IPR002347">
    <property type="entry name" value="SDR_fam"/>
</dbReference>
<dbReference type="SUPFAM" id="SSF51735">
    <property type="entry name" value="NAD(P)-binding Rossmann-fold domains"/>
    <property type="match status" value="1"/>
</dbReference>
<sequence length="279" mass="29218">MTDRETGPQPLDGRVALVSGATSGIGAAVSRALAARGARIVALGRRRERLDQLCASLGPARCHALAADITDEAQLSTALAALPPAIASPDILVNNAGVALGGALSQEADPEDWRRMVDTNIGGMLNLTRLLLPAMTARDFGDIVNIGSVAGRWPYRSGNVYGATKAFVHQFTQNLRADLLGHNVRATCIEPGTVRTEFAAVRTGSAEAAADYYARPNLMEAEDVAEIVAFCLTLPRRVNITMLEAMPLSQAASDLAFADGMAPAAARRQDGGDAPDGTL</sequence>
<comment type="similarity">
    <text evidence="1 3">Belongs to the short-chain dehydrogenases/reductases (SDR) family.</text>
</comment>
<organism evidence="5 6">
    <name type="scientific">Marinibaculum pumilum</name>
    <dbReference type="NCBI Taxonomy" id="1766165"/>
    <lineage>
        <taxon>Bacteria</taxon>
        <taxon>Pseudomonadati</taxon>
        <taxon>Pseudomonadota</taxon>
        <taxon>Alphaproteobacteria</taxon>
        <taxon>Rhodospirillales</taxon>
        <taxon>Rhodospirillaceae</taxon>
        <taxon>Marinibaculum</taxon>
    </lineage>
</organism>
<name>A0ABV7L3T3_9PROT</name>
<dbReference type="PROSITE" id="PS00061">
    <property type="entry name" value="ADH_SHORT"/>
    <property type="match status" value="1"/>
</dbReference>
<dbReference type="InterPro" id="IPR057326">
    <property type="entry name" value="KR_dom"/>
</dbReference>
<evidence type="ECO:0000256" key="3">
    <source>
        <dbReference type="RuleBase" id="RU000363"/>
    </source>
</evidence>
<dbReference type="PANTHER" id="PTHR42901">
    <property type="entry name" value="ALCOHOL DEHYDROGENASE"/>
    <property type="match status" value="1"/>
</dbReference>
<dbReference type="RefSeq" id="WP_379903419.1">
    <property type="nucleotide sequence ID" value="NZ_JBHRTR010000031.1"/>
</dbReference>
<dbReference type="PRINTS" id="PR00081">
    <property type="entry name" value="GDHRDH"/>
</dbReference>
<dbReference type="PANTHER" id="PTHR42901:SF1">
    <property type="entry name" value="ALCOHOL DEHYDROGENASE"/>
    <property type="match status" value="1"/>
</dbReference>
<keyword evidence="6" id="KW-1185">Reference proteome</keyword>
<accession>A0ABV7L3T3</accession>
<feature type="domain" description="Ketoreductase" evidence="4">
    <location>
        <begin position="14"/>
        <end position="192"/>
    </location>
</feature>
<evidence type="ECO:0000313" key="6">
    <source>
        <dbReference type="Proteomes" id="UP001595528"/>
    </source>
</evidence>
<protein>
    <submittedName>
        <fullName evidence="5">SDR family NAD(P)-dependent oxidoreductase</fullName>
    </submittedName>
</protein>
<keyword evidence="2" id="KW-0560">Oxidoreductase</keyword>